<reference evidence="1" key="1">
    <citation type="submission" date="2018-02" db="EMBL/GenBank/DDBJ databases">
        <title>Rhizophora mucronata_Transcriptome.</title>
        <authorList>
            <person name="Meera S.P."/>
            <person name="Sreeshan A."/>
            <person name="Augustine A."/>
        </authorList>
    </citation>
    <scope>NUCLEOTIDE SEQUENCE</scope>
    <source>
        <tissue evidence="1">Leaf</tissue>
    </source>
</reference>
<dbReference type="EMBL" id="GGEC01066099">
    <property type="protein sequence ID" value="MBX46583.1"/>
    <property type="molecule type" value="Transcribed_RNA"/>
</dbReference>
<proteinExistence type="predicted"/>
<evidence type="ECO:0000313" key="1">
    <source>
        <dbReference type="EMBL" id="MBX46583.1"/>
    </source>
</evidence>
<accession>A0A2P2NVV6</accession>
<protein>
    <submittedName>
        <fullName evidence="1">Uncharacterized protein</fullName>
    </submittedName>
</protein>
<organism evidence="1">
    <name type="scientific">Rhizophora mucronata</name>
    <name type="common">Asiatic mangrove</name>
    <dbReference type="NCBI Taxonomy" id="61149"/>
    <lineage>
        <taxon>Eukaryota</taxon>
        <taxon>Viridiplantae</taxon>
        <taxon>Streptophyta</taxon>
        <taxon>Embryophyta</taxon>
        <taxon>Tracheophyta</taxon>
        <taxon>Spermatophyta</taxon>
        <taxon>Magnoliopsida</taxon>
        <taxon>eudicotyledons</taxon>
        <taxon>Gunneridae</taxon>
        <taxon>Pentapetalae</taxon>
        <taxon>rosids</taxon>
        <taxon>fabids</taxon>
        <taxon>Malpighiales</taxon>
        <taxon>Rhizophoraceae</taxon>
        <taxon>Rhizophora</taxon>
    </lineage>
</organism>
<sequence length="47" mass="5590">MQVVNQLPNKVVLSFFLMMLYFDDSKRQLGFYENMMNSDFFPLLSCS</sequence>
<dbReference type="AlphaFoldDB" id="A0A2P2NVV6"/>
<name>A0A2P2NVV6_RHIMU</name>